<sequence>MTSSKGVAQQIDGLLAARVERGDVPGVAALAANAGGVTYRGAFGARRGAEPWTVDTVAWIASMTKVITSVAALQLVERDQLSLDDPLGGLIPQLAEPKVLEGFDTNGRPRLRPAATAVTLRNLLSHTAGYAYHFWNADVKRYQETEGLPGIIECREATLATPLVFDPGTKWEYGTNTEWVGKVVEAVSGQRLEDYLRGHILDPLGMSSTSFVISADHRTRLAGMTARTPDGLVPIEFEIPQDPEFQMGGGGMYGSPADFLTFLRMLLGNGTLNGIEILRPDTMAEAARNQIGDLTMGEIKTVDPASSNDIDLMPEVTKKWSLLGMLNVEETKGGRSPGSLFWAGLANCYYWVDWAKGNTGVVFTQILPFGDRIVLDLFEEFENAVRGA</sequence>
<organism evidence="2 3">
    <name type="scientific">Streptomyces chartreusis</name>
    <dbReference type="NCBI Taxonomy" id="1969"/>
    <lineage>
        <taxon>Bacteria</taxon>
        <taxon>Bacillati</taxon>
        <taxon>Actinomycetota</taxon>
        <taxon>Actinomycetes</taxon>
        <taxon>Kitasatosporales</taxon>
        <taxon>Streptomycetaceae</taxon>
        <taxon>Streptomyces</taxon>
    </lineage>
</organism>
<gene>
    <name evidence="2" type="ORF">HUT05_09775</name>
</gene>
<dbReference type="RefSeq" id="WP_176574851.1">
    <property type="nucleotide sequence ID" value="NZ_CBDRGH010000014.1"/>
</dbReference>
<reference evidence="2 3" key="1">
    <citation type="submission" date="2020-06" db="EMBL/GenBank/DDBJ databases">
        <title>Genome mining for natural products.</title>
        <authorList>
            <person name="Zhang B."/>
            <person name="Shi J."/>
            <person name="Ge H."/>
        </authorList>
    </citation>
    <scope>NUCLEOTIDE SEQUENCE [LARGE SCALE GENOMIC DNA]</scope>
    <source>
        <strain evidence="2 3">NA02069</strain>
    </source>
</reference>
<evidence type="ECO:0000313" key="3">
    <source>
        <dbReference type="Proteomes" id="UP000509418"/>
    </source>
</evidence>
<dbReference type="Proteomes" id="UP000509418">
    <property type="component" value="Chromosome"/>
</dbReference>
<dbReference type="InterPro" id="IPR012338">
    <property type="entry name" value="Beta-lactam/transpept-like"/>
</dbReference>
<dbReference type="SUPFAM" id="SSF56601">
    <property type="entry name" value="beta-lactamase/transpeptidase-like"/>
    <property type="match status" value="1"/>
</dbReference>
<keyword evidence="3" id="KW-1185">Reference proteome</keyword>
<evidence type="ECO:0000313" key="2">
    <source>
        <dbReference type="EMBL" id="QKZ17607.1"/>
    </source>
</evidence>
<dbReference type="Pfam" id="PF00144">
    <property type="entry name" value="Beta-lactamase"/>
    <property type="match status" value="1"/>
</dbReference>
<evidence type="ECO:0000259" key="1">
    <source>
        <dbReference type="Pfam" id="PF00144"/>
    </source>
</evidence>
<name>A0A7H8T2C4_STRCX</name>
<dbReference type="Gene3D" id="3.40.710.10">
    <property type="entry name" value="DD-peptidase/beta-lactamase superfamily"/>
    <property type="match status" value="1"/>
</dbReference>
<dbReference type="PANTHER" id="PTHR43283">
    <property type="entry name" value="BETA-LACTAMASE-RELATED"/>
    <property type="match status" value="1"/>
</dbReference>
<dbReference type="InterPro" id="IPR050789">
    <property type="entry name" value="Diverse_Enzym_Activities"/>
</dbReference>
<protein>
    <submittedName>
        <fullName evidence="2">Beta-lactamase family protein</fullName>
    </submittedName>
</protein>
<dbReference type="EMBL" id="CP056041">
    <property type="protein sequence ID" value="QKZ17607.1"/>
    <property type="molecule type" value="Genomic_DNA"/>
</dbReference>
<proteinExistence type="predicted"/>
<feature type="domain" description="Beta-lactamase-related" evidence="1">
    <location>
        <begin position="12"/>
        <end position="369"/>
    </location>
</feature>
<dbReference type="AlphaFoldDB" id="A0A7H8T2C4"/>
<dbReference type="InterPro" id="IPR001466">
    <property type="entry name" value="Beta-lactam-related"/>
</dbReference>
<accession>A0A7H8T2C4</accession>
<dbReference type="PANTHER" id="PTHR43283:SF3">
    <property type="entry name" value="BETA-LACTAMASE FAMILY PROTEIN (AFU_ORTHOLOGUE AFUA_5G07500)"/>
    <property type="match status" value="1"/>
</dbReference>